<dbReference type="STRING" id="1855912.LuPra_04127"/>
<organism evidence="3 4">
    <name type="scientific">Luteitalea pratensis</name>
    <dbReference type="NCBI Taxonomy" id="1855912"/>
    <lineage>
        <taxon>Bacteria</taxon>
        <taxon>Pseudomonadati</taxon>
        <taxon>Acidobacteriota</taxon>
        <taxon>Vicinamibacteria</taxon>
        <taxon>Vicinamibacterales</taxon>
        <taxon>Vicinamibacteraceae</taxon>
        <taxon>Luteitalea</taxon>
    </lineage>
</organism>
<dbReference type="Pfam" id="PF00326">
    <property type="entry name" value="Peptidase_S9"/>
    <property type="match status" value="1"/>
</dbReference>
<protein>
    <submittedName>
        <fullName evidence="3">Alpha/beta hydrolase family protein</fullName>
    </submittedName>
</protein>
<feature type="region of interest" description="Disordered" evidence="1">
    <location>
        <begin position="1"/>
        <end position="21"/>
    </location>
</feature>
<name>A0A143PSU4_LUTPR</name>
<dbReference type="Proteomes" id="UP000076079">
    <property type="component" value="Chromosome"/>
</dbReference>
<gene>
    <name evidence="3" type="ORF">LuPra_04127</name>
</gene>
<dbReference type="PANTHER" id="PTHR22946">
    <property type="entry name" value="DIENELACTONE HYDROLASE DOMAIN-CONTAINING PROTEIN-RELATED"/>
    <property type="match status" value="1"/>
</dbReference>
<dbReference type="SUPFAM" id="SSF53474">
    <property type="entry name" value="alpha/beta-Hydrolases"/>
    <property type="match status" value="1"/>
</dbReference>
<feature type="domain" description="Peptidase S9 prolyl oligopeptidase catalytic" evidence="2">
    <location>
        <begin position="176"/>
        <end position="304"/>
    </location>
</feature>
<keyword evidence="4" id="KW-1185">Reference proteome</keyword>
<reference evidence="3 4" key="1">
    <citation type="journal article" date="2016" name="Genome Announc.">
        <title>First Complete Genome Sequence of a Subdivision 6 Acidobacterium Strain.</title>
        <authorList>
            <person name="Huang S."/>
            <person name="Vieira S."/>
            <person name="Bunk B."/>
            <person name="Riedel T."/>
            <person name="Sproer C."/>
            <person name="Overmann J."/>
        </authorList>
    </citation>
    <scope>NUCLEOTIDE SEQUENCE [LARGE SCALE GENOMIC DNA]</scope>
    <source>
        <strain evidence="4">DSM 100886 HEG_-6_39</strain>
    </source>
</reference>
<accession>A0A143PSU4</accession>
<evidence type="ECO:0000256" key="1">
    <source>
        <dbReference type="SAM" id="MobiDB-lite"/>
    </source>
</evidence>
<proteinExistence type="predicted"/>
<dbReference type="GO" id="GO:0006508">
    <property type="term" value="P:proteolysis"/>
    <property type="evidence" value="ECO:0007669"/>
    <property type="project" value="InterPro"/>
</dbReference>
<dbReference type="InterPro" id="IPR029058">
    <property type="entry name" value="AB_hydrolase_fold"/>
</dbReference>
<dbReference type="InterPro" id="IPR050261">
    <property type="entry name" value="FrsA_esterase"/>
</dbReference>
<reference evidence="4" key="2">
    <citation type="submission" date="2016-04" db="EMBL/GenBank/DDBJ databases">
        <title>First Complete Genome Sequence of a Subdivision 6 Acidobacterium.</title>
        <authorList>
            <person name="Huang S."/>
            <person name="Vieira S."/>
            <person name="Bunk B."/>
            <person name="Riedel T."/>
            <person name="Sproeer C."/>
            <person name="Overmann J."/>
        </authorList>
    </citation>
    <scope>NUCLEOTIDE SEQUENCE [LARGE SCALE GENOMIC DNA]</scope>
    <source>
        <strain evidence="4">DSM 100886 HEG_-6_39</strain>
    </source>
</reference>
<dbReference type="Gene3D" id="3.40.50.1820">
    <property type="entry name" value="alpha/beta hydrolase"/>
    <property type="match status" value="1"/>
</dbReference>
<evidence type="ECO:0000259" key="2">
    <source>
        <dbReference type="Pfam" id="PF00326"/>
    </source>
</evidence>
<evidence type="ECO:0000313" key="3">
    <source>
        <dbReference type="EMBL" id="AMY10884.1"/>
    </source>
</evidence>
<dbReference type="EMBL" id="CP015136">
    <property type="protein sequence ID" value="AMY10884.1"/>
    <property type="molecule type" value="Genomic_DNA"/>
</dbReference>
<dbReference type="GO" id="GO:0008236">
    <property type="term" value="F:serine-type peptidase activity"/>
    <property type="evidence" value="ECO:0007669"/>
    <property type="project" value="InterPro"/>
</dbReference>
<feature type="compositionally biased region" description="Polar residues" evidence="1">
    <location>
        <begin position="1"/>
        <end position="18"/>
    </location>
</feature>
<sequence length="356" mass="37783">MAASVLSTTPRAATNGRATESGHFVRSRTLSNDAFGLFVSAAMTPWPFSILLVALVACPAVAHHDAPFDYDSRTPLRLESTLVRREGTIEVHAISFDSPRGGRVTGKLFVPTAPRPTRLAGIVMAHGAPGSTANMDPRALFVARKGAVVIGIDAAFARRDRNDPITFTARDADEQVQTIVDMRRAVDVLVARDDVDPARLGFIGGSYGAAMGGILAGVEDRVGAFVLAVGDAGFVAHFTAADGSWLPPLSDLPGAERETWVAAMRPISGQVFLPRALGDRIYLQNGRADKAVLPHVAEAFHALAPAGAEKQWYEAGHRLPPSHFADQLAFLHRKIGTDAPVAADRVGPYPTASTAQ</sequence>
<dbReference type="InterPro" id="IPR001375">
    <property type="entry name" value="Peptidase_S9_cat"/>
</dbReference>
<keyword evidence="3" id="KW-0378">Hydrolase</keyword>
<dbReference type="AlphaFoldDB" id="A0A143PSU4"/>
<evidence type="ECO:0000313" key="4">
    <source>
        <dbReference type="Proteomes" id="UP000076079"/>
    </source>
</evidence>
<dbReference type="KEGG" id="abac:LuPra_04127"/>